<sequence>MRWMECTDAAGITHWANLDQAHSIDSWGKDGMRVWWPGQTATVMPHATADDVRRALGLPRAMGLPQILNLSNPEHA</sequence>
<reference evidence="1" key="1">
    <citation type="submission" date="2020-03" db="EMBL/GenBank/DDBJ databases">
        <title>The deep terrestrial virosphere.</title>
        <authorList>
            <person name="Holmfeldt K."/>
            <person name="Nilsson E."/>
            <person name="Simone D."/>
            <person name="Lopez-Fernandez M."/>
            <person name="Wu X."/>
            <person name="de Brujin I."/>
            <person name="Lundin D."/>
            <person name="Andersson A."/>
            <person name="Bertilsson S."/>
            <person name="Dopson M."/>
        </authorList>
    </citation>
    <scope>NUCLEOTIDE SEQUENCE</scope>
    <source>
        <strain evidence="1">MM415B03651</strain>
    </source>
</reference>
<dbReference type="AlphaFoldDB" id="A0A6M3LKQ8"/>
<name>A0A6M3LKQ8_9ZZZZ</name>
<evidence type="ECO:0000313" key="1">
    <source>
        <dbReference type="EMBL" id="QJA95113.1"/>
    </source>
</evidence>
<dbReference type="EMBL" id="MT143287">
    <property type="protein sequence ID" value="QJA95113.1"/>
    <property type="molecule type" value="Genomic_DNA"/>
</dbReference>
<gene>
    <name evidence="1" type="ORF">MM415B03651_0006</name>
</gene>
<proteinExistence type="predicted"/>
<protein>
    <submittedName>
        <fullName evidence="1">Uncharacterized protein</fullName>
    </submittedName>
</protein>
<organism evidence="1">
    <name type="scientific">viral metagenome</name>
    <dbReference type="NCBI Taxonomy" id="1070528"/>
    <lineage>
        <taxon>unclassified sequences</taxon>
        <taxon>metagenomes</taxon>
        <taxon>organismal metagenomes</taxon>
    </lineage>
</organism>
<accession>A0A6M3LKQ8</accession>